<feature type="transmembrane region" description="Helical" evidence="7">
    <location>
        <begin position="275"/>
        <end position="292"/>
    </location>
</feature>
<evidence type="ECO:0000256" key="2">
    <source>
        <dbReference type="ARBA" id="ARBA00022448"/>
    </source>
</evidence>
<dbReference type="InterPro" id="IPR020846">
    <property type="entry name" value="MFS_dom"/>
</dbReference>
<dbReference type="GO" id="GO:0022857">
    <property type="term" value="F:transmembrane transporter activity"/>
    <property type="evidence" value="ECO:0007669"/>
    <property type="project" value="InterPro"/>
</dbReference>
<dbReference type="Pfam" id="PF07690">
    <property type="entry name" value="MFS_1"/>
    <property type="match status" value="1"/>
</dbReference>
<feature type="transmembrane region" description="Helical" evidence="7">
    <location>
        <begin position="464"/>
        <end position="482"/>
    </location>
</feature>
<dbReference type="STRING" id="320771.Cflav_PD1600"/>
<feature type="domain" description="Major facilitator superfamily (MFS) profile" evidence="8">
    <location>
        <begin position="27"/>
        <end position="487"/>
    </location>
</feature>
<dbReference type="PANTHER" id="PTHR23517:SF3">
    <property type="entry name" value="INTEGRAL MEMBRANE TRANSPORT PROTEIN"/>
    <property type="match status" value="1"/>
</dbReference>
<keyword evidence="4 7" id="KW-0812">Transmembrane</keyword>
<feature type="transmembrane region" description="Helical" evidence="7">
    <location>
        <begin position="97"/>
        <end position="114"/>
    </location>
</feature>
<protein>
    <submittedName>
        <fullName evidence="9">Major facilitator superfamily MFS_1</fullName>
    </submittedName>
</protein>
<dbReference type="AlphaFoldDB" id="B9XLY0"/>
<feature type="transmembrane region" description="Helical" evidence="7">
    <location>
        <begin position="426"/>
        <end position="444"/>
    </location>
</feature>
<dbReference type="GO" id="GO:0005886">
    <property type="term" value="C:plasma membrane"/>
    <property type="evidence" value="ECO:0007669"/>
    <property type="project" value="UniProtKB-SubCell"/>
</dbReference>
<keyword evidence="2" id="KW-0813">Transport</keyword>
<accession>B9XLY0</accession>
<dbReference type="OrthoDB" id="5491988at2"/>
<feature type="transmembrane region" description="Helical" evidence="7">
    <location>
        <begin position="386"/>
        <end position="406"/>
    </location>
</feature>
<evidence type="ECO:0000256" key="4">
    <source>
        <dbReference type="ARBA" id="ARBA00022692"/>
    </source>
</evidence>
<comment type="subcellular location">
    <subcellularLocation>
        <location evidence="1">Cell membrane</location>
        <topology evidence="1">Multi-pass membrane protein</topology>
    </subcellularLocation>
</comment>
<dbReference type="InterPro" id="IPR036259">
    <property type="entry name" value="MFS_trans_sf"/>
</dbReference>
<dbReference type="RefSeq" id="WP_007416819.1">
    <property type="nucleotide sequence ID" value="NZ_ABOX02000032.1"/>
</dbReference>
<evidence type="ECO:0000256" key="7">
    <source>
        <dbReference type="SAM" id="Phobius"/>
    </source>
</evidence>
<sequence length="497" mass="54482">MTTLGSRVENASTVSGFFGKFSVLRDAIPELWISFAIKAISIAAYGLTNSTLVLWMHSELGYRDDQALPIVAAWSLVMTAMTLLVGSLTDVLGMRRTLFIGTVLCILGRAVMILTTVRWVALACGLLPLAIGEALGGPVLIAAARCYSNTRQRSMSFSMIYAMMNLGFLMAGWLFDHFRKGLGEHGQLNLAGLHFSTYQTLFLVSLILEALVLPLIFLLREGAEATDQGLKLVPRKPAPANRSFLQSVNLTTRQATRETVQLFGTLLRQAGFHRLLIFLILIAFVKIIYRQMDYVYPTFGIRELGPGAPIGILWGLNSLFIIILAPIVGALTQRFSAYSMVITGGLISSASIFIMALPPALFVPVADGVLGNFVGHWYLGLHGAVHPYYVMISLFVLVLSVGEAFYSPRVYEYAAAIAPKGQEASYGALSYVPFLLAKLLIGLFSGKWLMRYCPETGPRHSETLWLIVALFSLVAPIGLIGLRRFIQVREAGRETES</sequence>
<organism evidence="9 10">
    <name type="scientific">Pedosphaera parvula (strain Ellin514)</name>
    <dbReference type="NCBI Taxonomy" id="320771"/>
    <lineage>
        <taxon>Bacteria</taxon>
        <taxon>Pseudomonadati</taxon>
        <taxon>Verrucomicrobiota</taxon>
        <taxon>Pedosphaerae</taxon>
        <taxon>Pedosphaerales</taxon>
        <taxon>Pedosphaeraceae</taxon>
        <taxon>Pedosphaera</taxon>
    </lineage>
</organism>
<evidence type="ECO:0000256" key="5">
    <source>
        <dbReference type="ARBA" id="ARBA00022989"/>
    </source>
</evidence>
<keyword evidence="10" id="KW-1185">Reference proteome</keyword>
<reference evidence="9 10" key="1">
    <citation type="journal article" date="2011" name="J. Bacteriol.">
        <title>Genome sequence of 'Pedosphaera parvula' Ellin514, an aerobic Verrucomicrobial isolate from pasture soil.</title>
        <authorList>
            <person name="Kant R."/>
            <person name="van Passel M.W."/>
            <person name="Sangwan P."/>
            <person name="Palva A."/>
            <person name="Lucas S."/>
            <person name="Copeland A."/>
            <person name="Lapidus A."/>
            <person name="Glavina Del Rio T."/>
            <person name="Dalin E."/>
            <person name="Tice H."/>
            <person name="Bruce D."/>
            <person name="Goodwin L."/>
            <person name="Pitluck S."/>
            <person name="Chertkov O."/>
            <person name="Larimer F.W."/>
            <person name="Land M.L."/>
            <person name="Hauser L."/>
            <person name="Brettin T.S."/>
            <person name="Detter J.C."/>
            <person name="Han S."/>
            <person name="de Vos W.M."/>
            <person name="Janssen P.H."/>
            <person name="Smidt H."/>
        </authorList>
    </citation>
    <scope>NUCLEOTIDE SEQUENCE [LARGE SCALE GENOMIC DNA]</scope>
    <source>
        <strain evidence="9 10">Ellin514</strain>
    </source>
</reference>
<comment type="caution">
    <text evidence="9">The sequence shown here is derived from an EMBL/GenBank/DDBJ whole genome shotgun (WGS) entry which is preliminary data.</text>
</comment>
<feature type="transmembrane region" description="Helical" evidence="7">
    <location>
        <begin position="195"/>
        <end position="219"/>
    </location>
</feature>
<keyword evidence="6 7" id="KW-0472">Membrane</keyword>
<dbReference type="Proteomes" id="UP000003688">
    <property type="component" value="Unassembled WGS sequence"/>
</dbReference>
<evidence type="ECO:0000313" key="9">
    <source>
        <dbReference type="EMBL" id="EEF59108.1"/>
    </source>
</evidence>
<keyword evidence="3" id="KW-1003">Cell membrane</keyword>
<feature type="transmembrane region" description="Helical" evidence="7">
    <location>
        <begin position="344"/>
        <end position="366"/>
    </location>
</feature>
<dbReference type="Gene3D" id="1.20.1250.20">
    <property type="entry name" value="MFS general substrate transporter like domains"/>
    <property type="match status" value="1"/>
</dbReference>
<dbReference type="InterPro" id="IPR050171">
    <property type="entry name" value="MFS_Transporters"/>
</dbReference>
<dbReference type="PROSITE" id="PS50850">
    <property type="entry name" value="MFS"/>
    <property type="match status" value="1"/>
</dbReference>
<dbReference type="EMBL" id="ABOX02000032">
    <property type="protein sequence ID" value="EEF59108.1"/>
    <property type="molecule type" value="Genomic_DNA"/>
</dbReference>
<feature type="transmembrane region" description="Helical" evidence="7">
    <location>
        <begin position="67"/>
        <end position="85"/>
    </location>
</feature>
<name>B9XLY0_PEDPL</name>
<dbReference type="SUPFAM" id="SSF103473">
    <property type="entry name" value="MFS general substrate transporter"/>
    <property type="match status" value="1"/>
</dbReference>
<feature type="transmembrane region" description="Helical" evidence="7">
    <location>
        <begin position="120"/>
        <end position="143"/>
    </location>
</feature>
<evidence type="ECO:0000256" key="3">
    <source>
        <dbReference type="ARBA" id="ARBA00022475"/>
    </source>
</evidence>
<proteinExistence type="predicted"/>
<evidence type="ECO:0000259" key="8">
    <source>
        <dbReference type="PROSITE" id="PS50850"/>
    </source>
</evidence>
<keyword evidence="5 7" id="KW-1133">Transmembrane helix</keyword>
<dbReference type="InterPro" id="IPR011701">
    <property type="entry name" value="MFS"/>
</dbReference>
<gene>
    <name evidence="9" type="ORF">Cflav_PD1600</name>
</gene>
<evidence type="ECO:0000256" key="6">
    <source>
        <dbReference type="ARBA" id="ARBA00023136"/>
    </source>
</evidence>
<feature type="transmembrane region" description="Helical" evidence="7">
    <location>
        <begin position="27"/>
        <end position="47"/>
    </location>
</feature>
<feature type="transmembrane region" description="Helical" evidence="7">
    <location>
        <begin position="312"/>
        <end position="332"/>
    </location>
</feature>
<evidence type="ECO:0000256" key="1">
    <source>
        <dbReference type="ARBA" id="ARBA00004651"/>
    </source>
</evidence>
<dbReference type="PANTHER" id="PTHR23517">
    <property type="entry name" value="RESISTANCE PROTEIN MDTM, PUTATIVE-RELATED-RELATED"/>
    <property type="match status" value="1"/>
</dbReference>
<feature type="transmembrane region" description="Helical" evidence="7">
    <location>
        <begin position="155"/>
        <end position="175"/>
    </location>
</feature>
<evidence type="ECO:0000313" key="10">
    <source>
        <dbReference type="Proteomes" id="UP000003688"/>
    </source>
</evidence>